<organism evidence="2 3">
    <name type="scientific">Zemynaea arenosa</name>
    <dbReference type="NCBI Taxonomy" id="2561931"/>
    <lineage>
        <taxon>Bacteria</taxon>
        <taxon>Pseudomonadati</taxon>
        <taxon>Pseudomonadota</taxon>
        <taxon>Betaproteobacteria</taxon>
        <taxon>Burkholderiales</taxon>
        <taxon>Oxalobacteraceae</taxon>
        <taxon>Telluria group</taxon>
        <taxon>Zemynaea</taxon>
    </lineage>
</organism>
<dbReference type="RefSeq" id="WP_135207856.1">
    <property type="nucleotide sequence ID" value="NZ_SPVF01000177.1"/>
</dbReference>
<keyword evidence="3" id="KW-1185">Reference proteome</keyword>
<dbReference type="CDD" id="cd04301">
    <property type="entry name" value="NAT_SF"/>
    <property type="match status" value="1"/>
</dbReference>
<sequence length="143" mass="16420">MDLSWQTTDEHVDWEELFELYRIAPLGNKPPGDLKLVFGNSMYKRFVYHEGKLVGAGRGLADGLDCCYLADIAVHPAYQKAGIGQQIVEQLLDEVRHYRKIILYAAPGKEPFYKRFGFRRMLTAMAIYRNQVDAAQRGYVESE</sequence>
<comment type="caution">
    <text evidence="2">The sequence shown here is derived from an EMBL/GenBank/DDBJ whole genome shotgun (WGS) entry which is preliminary data.</text>
</comment>
<dbReference type="InterPro" id="IPR000182">
    <property type="entry name" value="GNAT_dom"/>
</dbReference>
<dbReference type="InterPro" id="IPR016181">
    <property type="entry name" value="Acyl_CoA_acyltransferase"/>
</dbReference>
<protein>
    <submittedName>
        <fullName evidence="2">N-acetyltransferase</fullName>
    </submittedName>
</protein>
<dbReference type="GO" id="GO:0016747">
    <property type="term" value="F:acyltransferase activity, transferring groups other than amino-acyl groups"/>
    <property type="evidence" value="ECO:0007669"/>
    <property type="project" value="InterPro"/>
</dbReference>
<dbReference type="Proteomes" id="UP000298438">
    <property type="component" value="Unassembled WGS sequence"/>
</dbReference>
<reference evidence="2 3" key="1">
    <citation type="submission" date="2019-03" db="EMBL/GenBank/DDBJ databases">
        <title>Draft Genome Sequence of Massilia arenosa sp. nov., a Novel Massilia Species Isolated from a Sandy-loam Maize Soil.</title>
        <authorList>
            <person name="Raths R."/>
            <person name="Peta V."/>
            <person name="Bucking H."/>
        </authorList>
    </citation>
    <scope>NUCLEOTIDE SEQUENCE [LARGE SCALE GENOMIC DNA]</scope>
    <source>
        <strain evidence="2 3">MC02</strain>
    </source>
</reference>
<name>A0A4Y9S7U7_9BURK</name>
<dbReference type="AlphaFoldDB" id="A0A4Y9S7U7"/>
<evidence type="ECO:0000259" key="1">
    <source>
        <dbReference type="PROSITE" id="PS51186"/>
    </source>
</evidence>
<evidence type="ECO:0000313" key="2">
    <source>
        <dbReference type="EMBL" id="TFW17720.1"/>
    </source>
</evidence>
<feature type="domain" description="N-acetyltransferase" evidence="1">
    <location>
        <begin position="1"/>
        <end position="143"/>
    </location>
</feature>
<dbReference type="PROSITE" id="PS51186">
    <property type="entry name" value="GNAT"/>
    <property type="match status" value="1"/>
</dbReference>
<proteinExistence type="predicted"/>
<dbReference type="PANTHER" id="PTHR43233:SF1">
    <property type="entry name" value="FAMILY N-ACETYLTRANSFERASE, PUTATIVE (AFU_ORTHOLOGUE AFUA_6G03350)-RELATED"/>
    <property type="match status" value="1"/>
</dbReference>
<dbReference type="OrthoDB" id="9775804at2"/>
<gene>
    <name evidence="2" type="ORF">E4L96_14055</name>
</gene>
<dbReference type="SUPFAM" id="SSF55729">
    <property type="entry name" value="Acyl-CoA N-acyltransferases (Nat)"/>
    <property type="match status" value="1"/>
</dbReference>
<dbReference type="InterPro" id="IPR053144">
    <property type="entry name" value="Acetyltransferase_Butenolide"/>
</dbReference>
<dbReference type="Gene3D" id="3.40.630.30">
    <property type="match status" value="1"/>
</dbReference>
<dbReference type="PANTHER" id="PTHR43233">
    <property type="entry name" value="FAMILY N-ACETYLTRANSFERASE, PUTATIVE (AFU_ORTHOLOGUE AFUA_6G03350)-RELATED"/>
    <property type="match status" value="1"/>
</dbReference>
<dbReference type="Pfam" id="PF13508">
    <property type="entry name" value="Acetyltransf_7"/>
    <property type="match status" value="1"/>
</dbReference>
<accession>A0A4Y9S7U7</accession>
<dbReference type="EMBL" id="SPVF01000177">
    <property type="protein sequence ID" value="TFW17720.1"/>
    <property type="molecule type" value="Genomic_DNA"/>
</dbReference>
<keyword evidence="2" id="KW-0808">Transferase</keyword>
<evidence type="ECO:0000313" key="3">
    <source>
        <dbReference type="Proteomes" id="UP000298438"/>
    </source>
</evidence>